<dbReference type="Gene3D" id="2.40.260.10">
    <property type="entry name" value="Sortase"/>
    <property type="match status" value="1"/>
</dbReference>
<dbReference type="InterPro" id="IPR023365">
    <property type="entry name" value="Sortase_dom-sf"/>
</dbReference>
<keyword evidence="1" id="KW-0378">Hydrolase</keyword>
<dbReference type="CDD" id="cd05829">
    <property type="entry name" value="Sortase_F"/>
    <property type="match status" value="1"/>
</dbReference>
<dbReference type="GO" id="GO:0016787">
    <property type="term" value="F:hydrolase activity"/>
    <property type="evidence" value="ECO:0007669"/>
    <property type="project" value="UniProtKB-KW"/>
</dbReference>
<comment type="caution">
    <text evidence="2">The sequence shown here is derived from an EMBL/GenBank/DDBJ whole genome shotgun (WGS) entry which is preliminary data.</text>
</comment>
<dbReference type="SUPFAM" id="SSF63817">
    <property type="entry name" value="Sortase"/>
    <property type="match status" value="1"/>
</dbReference>
<dbReference type="EMBL" id="MFLA01000005">
    <property type="protein sequence ID" value="OGG60567.1"/>
    <property type="molecule type" value="Genomic_DNA"/>
</dbReference>
<evidence type="ECO:0000256" key="1">
    <source>
        <dbReference type="ARBA" id="ARBA00022801"/>
    </source>
</evidence>
<sequence length="203" mass="22677">MRFSSFLLLVLAAITIPTIEGVRTQPTPLAPNTAGIVEEPEDAPTFLIGDPVFEEKLPDPLDNPSRLIIPSIKLDTNVQEVGITSNGEMDVPNGNTNNVGWYRYGTIPGDLGSAVMDAHVYAAFAKLRYVKVDDDIYVVNAKGEKLHFRVIDSRVYALDELPLQQIFNDQDGRHLNFITCARKFIRSLNTYSHRLVVYTELVD</sequence>
<dbReference type="AlphaFoldDB" id="A0A1F6DGY0"/>
<evidence type="ECO:0008006" key="4">
    <source>
        <dbReference type="Google" id="ProtNLM"/>
    </source>
</evidence>
<name>A0A1F6DGY0_9BACT</name>
<dbReference type="Pfam" id="PF04203">
    <property type="entry name" value="Sortase"/>
    <property type="match status" value="1"/>
</dbReference>
<protein>
    <recommendedName>
        <fullName evidence="4">Sortase</fullName>
    </recommendedName>
</protein>
<proteinExistence type="predicted"/>
<organism evidence="2 3">
    <name type="scientific">Candidatus Kaiserbacteria bacterium RIFCSPHIGHO2_01_FULL_56_24</name>
    <dbReference type="NCBI Taxonomy" id="1798487"/>
    <lineage>
        <taxon>Bacteria</taxon>
        <taxon>Candidatus Kaiseribacteriota</taxon>
    </lineage>
</organism>
<gene>
    <name evidence="2" type="ORF">A2765_05290</name>
</gene>
<dbReference type="Proteomes" id="UP000176377">
    <property type="component" value="Unassembled WGS sequence"/>
</dbReference>
<accession>A0A1F6DGY0</accession>
<dbReference type="InterPro" id="IPR005754">
    <property type="entry name" value="Sortase"/>
</dbReference>
<evidence type="ECO:0000313" key="2">
    <source>
        <dbReference type="EMBL" id="OGG60567.1"/>
    </source>
</evidence>
<dbReference type="InterPro" id="IPR042001">
    <property type="entry name" value="Sortase_F"/>
</dbReference>
<reference evidence="2 3" key="1">
    <citation type="journal article" date="2016" name="Nat. Commun.">
        <title>Thousands of microbial genomes shed light on interconnected biogeochemical processes in an aquifer system.</title>
        <authorList>
            <person name="Anantharaman K."/>
            <person name="Brown C.T."/>
            <person name="Hug L.A."/>
            <person name="Sharon I."/>
            <person name="Castelle C.J."/>
            <person name="Probst A.J."/>
            <person name="Thomas B.C."/>
            <person name="Singh A."/>
            <person name="Wilkins M.J."/>
            <person name="Karaoz U."/>
            <person name="Brodie E.L."/>
            <person name="Williams K.H."/>
            <person name="Hubbard S.S."/>
            <person name="Banfield J.F."/>
        </authorList>
    </citation>
    <scope>NUCLEOTIDE SEQUENCE [LARGE SCALE GENOMIC DNA]</scope>
</reference>
<evidence type="ECO:0000313" key="3">
    <source>
        <dbReference type="Proteomes" id="UP000176377"/>
    </source>
</evidence>